<name>A0A397VIF4_9GLOM</name>
<dbReference type="EMBL" id="QKWP01000318">
    <property type="protein sequence ID" value="RIB22234.1"/>
    <property type="molecule type" value="Genomic_DNA"/>
</dbReference>
<sequence>MLQWLRLQFNCIYHKSFQNDKLQKLQEWCNNIVAKYPDKVFESSDFTILQENALVSLISRDDLQMEEVTIWNHVVEWEIAQNPANDIIDNIKPYQQILGKDLWDDISNKFMSPNRPIKSVILPPRLISTQPLPSRSAYLTTSIQTFAPTFLPPEVTEPFSTIINEAQAAEIAYWVDEKLIIILQQIIHTSLSCFFVEPEMVLPLNHFGSCVMENKMLF</sequence>
<evidence type="ECO:0000259" key="1">
    <source>
        <dbReference type="Pfam" id="PF07707"/>
    </source>
</evidence>
<dbReference type="AlphaFoldDB" id="A0A397VIF4"/>
<dbReference type="InterPro" id="IPR011705">
    <property type="entry name" value="BACK"/>
</dbReference>
<protein>
    <recommendedName>
        <fullName evidence="1">BACK domain-containing protein</fullName>
    </recommendedName>
</protein>
<evidence type="ECO:0000313" key="3">
    <source>
        <dbReference type="Proteomes" id="UP000266673"/>
    </source>
</evidence>
<comment type="caution">
    <text evidence="2">The sequence shown here is derived from an EMBL/GenBank/DDBJ whole genome shotgun (WGS) entry which is preliminary data.</text>
</comment>
<proteinExistence type="predicted"/>
<dbReference type="OrthoDB" id="5430411at2759"/>
<gene>
    <name evidence="2" type="ORF">C2G38_2033721</name>
</gene>
<dbReference type="Pfam" id="PF07707">
    <property type="entry name" value="BACK"/>
    <property type="match status" value="1"/>
</dbReference>
<evidence type="ECO:0000313" key="2">
    <source>
        <dbReference type="EMBL" id="RIB22234.1"/>
    </source>
</evidence>
<accession>A0A397VIF4</accession>
<feature type="domain" description="BACK" evidence="1">
    <location>
        <begin position="21"/>
        <end position="81"/>
    </location>
</feature>
<dbReference type="Proteomes" id="UP000266673">
    <property type="component" value="Unassembled WGS sequence"/>
</dbReference>
<reference evidence="2 3" key="1">
    <citation type="submission" date="2018-06" db="EMBL/GenBank/DDBJ databases">
        <title>Comparative genomics reveals the genomic features of Rhizophagus irregularis, R. cerebriforme, R. diaphanum and Gigaspora rosea, and their symbiotic lifestyle signature.</title>
        <authorList>
            <person name="Morin E."/>
            <person name="San Clemente H."/>
            <person name="Chen E.C.H."/>
            <person name="De La Providencia I."/>
            <person name="Hainaut M."/>
            <person name="Kuo A."/>
            <person name="Kohler A."/>
            <person name="Murat C."/>
            <person name="Tang N."/>
            <person name="Roy S."/>
            <person name="Loubradou J."/>
            <person name="Henrissat B."/>
            <person name="Grigoriev I.V."/>
            <person name="Corradi N."/>
            <person name="Roux C."/>
            <person name="Martin F.M."/>
        </authorList>
    </citation>
    <scope>NUCLEOTIDE SEQUENCE [LARGE SCALE GENOMIC DNA]</scope>
    <source>
        <strain evidence="2 3">DAOM 194757</strain>
    </source>
</reference>
<keyword evidence="3" id="KW-1185">Reference proteome</keyword>
<dbReference type="Gene3D" id="1.25.40.420">
    <property type="match status" value="1"/>
</dbReference>
<organism evidence="2 3">
    <name type="scientific">Gigaspora rosea</name>
    <dbReference type="NCBI Taxonomy" id="44941"/>
    <lineage>
        <taxon>Eukaryota</taxon>
        <taxon>Fungi</taxon>
        <taxon>Fungi incertae sedis</taxon>
        <taxon>Mucoromycota</taxon>
        <taxon>Glomeromycotina</taxon>
        <taxon>Glomeromycetes</taxon>
        <taxon>Diversisporales</taxon>
        <taxon>Gigasporaceae</taxon>
        <taxon>Gigaspora</taxon>
    </lineage>
</organism>